<feature type="region of interest" description="Disordered" evidence="1">
    <location>
        <begin position="1"/>
        <end position="23"/>
    </location>
</feature>
<organism evidence="3 4">
    <name type="scientific">Tolumonas auensis (strain DSM 9187 / NBRC 110442 / TA 4)</name>
    <dbReference type="NCBI Taxonomy" id="595494"/>
    <lineage>
        <taxon>Bacteria</taxon>
        <taxon>Pseudomonadati</taxon>
        <taxon>Pseudomonadota</taxon>
        <taxon>Gammaproteobacteria</taxon>
        <taxon>Aeromonadales</taxon>
        <taxon>Aeromonadaceae</taxon>
        <taxon>Tolumonas</taxon>
    </lineage>
</organism>
<proteinExistence type="predicted"/>
<keyword evidence="2" id="KW-0472">Membrane</keyword>
<dbReference type="EMBL" id="CP001616">
    <property type="protein sequence ID" value="ACQ94266.1"/>
    <property type="molecule type" value="Genomic_DNA"/>
</dbReference>
<feature type="transmembrane region" description="Helical" evidence="2">
    <location>
        <begin position="106"/>
        <end position="127"/>
    </location>
</feature>
<reference evidence="3 4" key="2">
    <citation type="journal article" date="2011" name="Stand. Genomic Sci.">
        <title>Complete genome sequence of Tolumonas auensis type strain (TA 4).</title>
        <authorList>
            <person name="Chertkov O."/>
            <person name="Copeland A."/>
            <person name="Lucas S."/>
            <person name="Lapidus A."/>
            <person name="Berry K.W."/>
            <person name="Detter J.C."/>
            <person name="Del Rio T.G."/>
            <person name="Hammon N."/>
            <person name="Dalin E."/>
            <person name="Tice H."/>
            <person name="Pitluck S."/>
            <person name="Richardson P."/>
            <person name="Bruce D."/>
            <person name="Goodwin L."/>
            <person name="Han C."/>
            <person name="Tapia R."/>
            <person name="Saunders E."/>
            <person name="Schmutz J."/>
            <person name="Brettin T."/>
            <person name="Larimer F."/>
            <person name="Land M."/>
            <person name="Hauser L."/>
            <person name="Spring S."/>
            <person name="Rohde M."/>
            <person name="Kyrpides N.C."/>
            <person name="Ivanova N."/>
            <person name="Goker M."/>
            <person name="Beller H.R."/>
            <person name="Klenk H.P."/>
            <person name="Woyke T."/>
        </authorList>
    </citation>
    <scope>NUCLEOTIDE SEQUENCE [LARGE SCALE GENOMIC DNA]</scope>
    <source>
        <strain evidence="4">DSM 9187 / TA4</strain>
    </source>
</reference>
<evidence type="ECO:0000256" key="1">
    <source>
        <dbReference type="SAM" id="MobiDB-lite"/>
    </source>
</evidence>
<reference evidence="4" key="1">
    <citation type="submission" date="2009-05" db="EMBL/GenBank/DDBJ databases">
        <title>Complete sequence of Tolumonas auensis DSM 9187.</title>
        <authorList>
            <consortium name="US DOE Joint Genome Institute"/>
            <person name="Lucas S."/>
            <person name="Copeland A."/>
            <person name="Lapidus A."/>
            <person name="Glavina del Rio T."/>
            <person name="Tice H."/>
            <person name="Bruce D."/>
            <person name="Goodwin L."/>
            <person name="Pitluck S."/>
            <person name="Chertkov O."/>
            <person name="Brettin T."/>
            <person name="Detter J.C."/>
            <person name="Han C."/>
            <person name="Larimer F."/>
            <person name="Land M."/>
            <person name="Hauser L."/>
            <person name="Kyrpides N."/>
            <person name="Mikhailova N."/>
            <person name="Spring S."/>
            <person name="Beller H."/>
        </authorList>
    </citation>
    <scope>NUCLEOTIDE SEQUENCE [LARGE SCALE GENOMIC DNA]</scope>
    <source>
        <strain evidence="4">DSM 9187 / TA4</strain>
    </source>
</reference>
<dbReference type="KEGG" id="tau:Tola_2672"/>
<evidence type="ECO:0000313" key="3">
    <source>
        <dbReference type="EMBL" id="ACQ94266.1"/>
    </source>
</evidence>
<evidence type="ECO:0000313" key="4">
    <source>
        <dbReference type="Proteomes" id="UP000009073"/>
    </source>
</evidence>
<protein>
    <submittedName>
        <fullName evidence="3">Uncharacterized protein</fullName>
    </submittedName>
</protein>
<gene>
    <name evidence="3" type="ordered locus">Tola_2672</name>
</gene>
<feature type="transmembrane region" description="Helical" evidence="2">
    <location>
        <begin position="77"/>
        <end position="94"/>
    </location>
</feature>
<dbReference type="AlphaFoldDB" id="C4LB63"/>
<sequence>MEPLNDYAGDNTNRANKRKRRRSAFLEMTNENVEPVPVNVQNTIPSVPVNEKAKKLEADWAEYKIKKEETKQKNTDRVVLVLICVAGLILAYIFGGDQIQASMGNIMSWGFILLIVAGLLHVIFVDIPEKLNETKNKVKKYKKSLDNTIEAEQKIDEIAHMMALEEVAERKLDPYCMAQAIKGAYGDDKMAVSIYMKIRVKDLKEKIRNSN</sequence>
<dbReference type="Proteomes" id="UP000009073">
    <property type="component" value="Chromosome"/>
</dbReference>
<dbReference type="HOGENOM" id="CLU_1304408_0_0_6"/>
<keyword evidence="4" id="KW-1185">Reference proteome</keyword>
<keyword evidence="2" id="KW-0812">Transmembrane</keyword>
<accession>C4LB63</accession>
<name>C4LB63_TOLAT</name>
<dbReference type="RefSeq" id="WP_015879715.1">
    <property type="nucleotide sequence ID" value="NC_012691.1"/>
</dbReference>
<evidence type="ECO:0000256" key="2">
    <source>
        <dbReference type="SAM" id="Phobius"/>
    </source>
</evidence>
<keyword evidence="2" id="KW-1133">Transmembrane helix</keyword>